<keyword evidence="11" id="KW-0998">Cell outer membrane</keyword>
<evidence type="ECO:0000256" key="11">
    <source>
        <dbReference type="ARBA" id="ARBA00023237"/>
    </source>
</evidence>
<evidence type="ECO:0000256" key="4">
    <source>
        <dbReference type="ARBA" id="ARBA00016202"/>
    </source>
</evidence>
<accession>K2J6E9</accession>
<evidence type="ECO:0000256" key="8">
    <source>
        <dbReference type="ARBA" id="ARBA00023136"/>
    </source>
</evidence>
<keyword evidence="6" id="KW-0732">Signal</keyword>
<dbReference type="STRING" id="745411.B3C1_13783"/>
<dbReference type="NCBIfam" id="TIGR00548">
    <property type="entry name" value="lolB"/>
    <property type="match status" value="1"/>
</dbReference>
<reference evidence="13 14" key="1">
    <citation type="journal article" date="2012" name="J. Bacteriol.">
        <title>Genome Sequence of Gallaecimonas xiamenensis Type Strain 3-C-1.</title>
        <authorList>
            <person name="Lai Q."/>
            <person name="Wang L."/>
            <person name="Wang W."/>
            <person name="Shao Z."/>
        </authorList>
    </citation>
    <scope>NUCLEOTIDE SEQUENCE [LARGE SCALE GENOMIC DNA]</scope>
    <source>
        <strain evidence="13 14">3-C-1</strain>
    </source>
</reference>
<evidence type="ECO:0000256" key="7">
    <source>
        <dbReference type="ARBA" id="ARBA00022927"/>
    </source>
</evidence>
<dbReference type="InterPro" id="IPR004565">
    <property type="entry name" value="OM_lipoprot_LolB"/>
</dbReference>
<dbReference type="eggNOG" id="COG3017">
    <property type="taxonomic scope" value="Bacteria"/>
</dbReference>
<dbReference type="CDD" id="cd16326">
    <property type="entry name" value="LolB"/>
    <property type="match status" value="1"/>
</dbReference>
<comment type="subcellular location">
    <subcellularLocation>
        <location evidence="1">Cell outer membrane</location>
        <topology evidence="1">Lipid-anchor</topology>
    </subcellularLocation>
</comment>
<keyword evidence="7" id="KW-0653">Protein transport</keyword>
<keyword evidence="12 13" id="KW-0449">Lipoprotein</keyword>
<protein>
    <recommendedName>
        <fullName evidence="4">Outer-membrane lipoprotein LolB</fullName>
    </recommendedName>
</protein>
<dbReference type="GO" id="GO:0009279">
    <property type="term" value="C:cell outer membrane"/>
    <property type="evidence" value="ECO:0007669"/>
    <property type="project" value="UniProtKB-SubCell"/>
</dbReference>
<dbReference type="Gene3D" id="2.50.20.10">
    <property type="entry name" value="Lipoprotein localisation LolA/LolB/LppX"/>
    <property type="match status" value="1"/>
</dbReference>
<evidence type="ECO:0000256" key="10">
    <source>
        <dbReference type="ARBA" id="ARBA00023186"/>
    </source>
</evidence>
<sequence>MLLLLATLWLSACVSHPEGQWPAPNQPLERYAVRGKVAVLGPDSRDSANLYWQQKAADFKLQLTSFLGTQVLAMEGHPGKVSLTNDQGTFEDTDAQYLLFQLTGWGLPVDDFPHWLKGQSGERGLVMERDPLGRIQVLQSEGWTIKYSRWTREGGRYLPEVMDMTKDNIKIKLQIHQWQPL</sequence>
<comment type="subunit">
    <text evidence="3">Monomer.</text>
</comment>
<evidence type="ECO:0000256" key="5">
    <source>
        <dbReference type="ARBA" id="ARBA00022448"/>
    </source>
</evidence>
<evidence type="ECO:0000256" key="1">
    <source>
        <dbReference type="ARBA" id="ARBA00004459"/>
    </source>
</evidence>
<evidence type="ECO:0000256" key="9">
    <source>
        <dbReference type="ARBA" id="ARBA00023139"/>
    </source>
</evidence>
<comment type="similarity">
    <text evidence="2">Belongs to the LolB family.</text>
</comment>
<keyword evidence="10" id="KW-0143">Chaperone</keyword>
<dbReference type="AlphaFoldDB" id="K2J6E9"/>
<keyword evidence="5" id="KW-0813">Transport</keyword>
<keyword evidence="8" id="KW-0472">Membrane</keyword>
<comment type="caution">
    <text evidence="13">The sequence shown here is derived from an EMBL/GenBank/DDBJ whole genome shotgun (WGS) entry which is preliminary data.</text>
</comment>
<dbReference type="EMBL" id="AMRI01000020">
    <property type="protein sequence ID" value="EKE70613.1"/>
    <property type="molecule type" value="Genomic_DNA"/>
</dbReference>
<gene>
    <name evidence="13" type="ORF">B3C1_13783</name>
</gene>
<dbReference type="Pfam" id="PF03550">
    <property type="entry name" value="LolB"/>
    <property type="match status" value="1"/>
</dbReference>
<dbReference type="GO" id="GO:0015031">
    <property type="term" value="P:protein transport"/>
    <property type="evidence" value="ECO:0007669"/>
    <property type="project" value="UniProtKB-KW"/>
</dbReference>
<proteinExistence type="inferred from homology"/>
<keyword evidence="9" id="KW-0564">Palmitate</keyword>
<name>K2J6E9_9GAMM</name>
<dbReference type="InterPro" id="IPR029046">
    <property type="entry name" value="LolA/LolB/LppX"/>
</dbReference>
<dbReference type="Proteomes" id="UP000006755">
    <property type="component" value="Unassembled WGS sequence"/>
</dbReference>
<organism evidence="13 14">
    <name type="scientific">Gallaecimonas xiamenensis 3-C-1</name>
    <dbReference type="NCBI Taxonomy" id="745411"/>
    <lineage>
        <taxon>Bacteria</taxon>
        <taxon>Pseudomonadati</taxon>
        <taxon>Pseudomonadota</taxon>
        <taxon>Gammaproteobacteria</taxon>
        <taxon>Enterobacterales</taxon>
        <taxon>Gallaecimonadaceae</taxon>
        <taxon>Gallaecimonas</taxon>
    </lineage>
</organism>
<evidence type="ECO:0000256" key="6">
    <source>
        <dbReference type="ARBA" id="ARBA00022729"/>
    </source>
</evidence>
<evidence type="ECO:0000313" key="14">
    <source>
        <dbReference type="Proteomes" id="UP000006755"/>
    </source>
</evidence>
<evidence type="ECO:0000256" key="3">
    <source>
        <dbReference type="ARBA" id="ARBA00011245"/>
    </source>
</evidence>
<evidence type="ECO:0000256" key="2">
    <source>
        <dbReference type="ARBA" id="ARBA00009696"/>
    </source>
</evidence>
<evidence type="ECO:0000313" key="13">
    <source>
        <dbReference type="EMBL" id="EKE70613.1"/>
    </source>
</evidence>
<keyword evidence="14" id="KW-1185">Reference proteome</keyword>
<dbReference type="SUPFAM" id="SSF89392">
    <property type="entry name" value="Prokaryotic lipoproteins and lipoprotein localization factors"/>
    <property type="match status" value="1"/>
</dbReference>
<evidence type="ECO:0000256" key="12">
    <source>
        <dbReference type="ARBA" id="ARBA00023288"/>
    </source>
</evidence>